<feature type="region of interest" description="Disordered" evidence="1">
    <location>
        <begin position="720"/>
        <end position="786"/>
    </location>
</feature>
<feature type="region of interest" description="Disordered" evidence="1">
    <location>
        <begin position="902"/>
        <end position="929"/>
    </location>
</feature>
<protein>
    <submittedName>
        <fullName evidence="2">Uncharacterized protein</fullName>
    </submittedName>
</protein>
<feature type="compositionally biased region" description="Low complexity" evidence="1">
    <location>
        <begin position="729"/>
        <end position="767"/>
    </location>
</feature>
<feature type="compositionally biased region" description="Gly residues" evidence="1">
    <location>
        <begin position="98"/>
        <end position="116"/>
    </location>
</feature>
<feature type="region of interest" description="Disordered" evidence="1">
    <location>
        <begin position="98"/>
        <end position="124"/>
    </location>
</feature>
<feature type="compositionally biased region" description="Basic and acidic residues" evidence="1">
    <location>
        <begin position="527"/>
        <end position="538"/>
    </location>
</feature>
<name>A0A835Z7L2_9STRA</name>
<sequence length="1181" mass="118238">MSAAAPDMSRSPPRTIAPPIPIRIAAAATSPRKRTATALSGGGSYSVFVGDPEHDAARFRRFQAFHGARFSSSDDLAATAAAAVAAKSVRHQFRALVGGGGGRGGAGGGVGGAGGEGGERAHGSLAHSTDLQGECAHGSLAHSTDLQLHFGREVLLRTAAADGGAGVSSSGGSSGGGGSSSSGAGSIGGGALAVDMGTGFACAVPLAATSDRHRCSFHLVDLEDIGSYKQNIVLGSRVWLLNIVFGSRNIVFGSRVWLLIEAGTGDPSWHQGSVLGARVHEPGALPTIKLRAGADQDGSMLGARVHEPGALPTIKLRAGADQMPSSITAAAADARRESPLPRLHAAQRSSTSGAPAPHSSVPPPPPSGGARAGAAAAAEPRVVGMPRPVRSAVPRGSDAQGGGFGEQYMRMRNADAVNIAHWILRPVTAEGIALPDKMGQVVCNLDHCYLEQDFFYITFDPVTGAALLRELRPSSGGGSGGSRGGSRGGGSGGGGGRGAGSSGSGSSSSGAAACPVVDKRGIFRLQTTEKTDLARPAKEQASMQLMSKARRQLQRSAVTRQRRCTFMRQRHSTTDTLASTRSAATRQGRRTYMRQGEPHETLRSGGAFARGVRAATARAATASAAAALSPHVNKELSRFATVLSAATASADAALSPHVNKEVHAAATVLGPWFQDLLAEELLDVPGFMPGALAPGGGSVLDSVSSSLWFSSASTPSMSERARSWRSIGAQHSSSANPRSSSSSAQPGSSGSSAYGAAAGAAAQAAPGSGSGGGGGGGSGGGASGSGDALEVSAECDVCSHPLMGAAAKFCLCRVNQDIQGELLRHGALHEGGSDGDGSGGGSGGAAAGAARVVAPSPKAKSDSGGGSFVLVAGEARLGGALLLLPAAAATAADRDSASALTNASTHSNASAATSVPPSDDGSAADAPSAATAPAAAAAAAAAGRPPPGAKMLAQMSSVRATTLSSFAQQPSLTTGLVHWVFCMRRERETTRVRRKPPPDPFSAALAQLLATYNPDKIMESLERQDGVIRGIVHYDRELRDARRKGTMHGGSGGGSGAHGSLSTRVWLPSQRHLDNADADIEHRGGAAAGEHGRGGSSSGGGSSGGGSGGAAALKRVSEGLQRSEDSRRRSASSVADVAAAAAAWRGQHAAAAAAAAAPPPPVSVLRTPPRVRRPPPLGRLA</sequence>
<comment type="caution">
    <text evidence="2">The sequence shown here is derived from an EMBL/GenBank/DDBJ whole genome shotgun (WGS) entry which is preliminary data.</text>
</comment>
<feature type="compositionally biased region" description="Gly residues" evidence="1">
    <location>
        <begin position="475"/>
        <end position="503"/>
    </location>
</feature>
<feature type="compositionally biased region" description="Low complexity" evidence="1">
    <location>
        <begin position="1131"/>
        <end position="1156"/>
    </location>
</feature>
<feature type="compositionally biased region" description="Gly residues" evidence="1">
    <location>
        <begin position="1094"/>
        <end position="1109"/>
    </location>
</feature>
<reference evidence="2" key="1">
    <citation type="submission" date="2021-02" db="EMBL/GenBank/DDBJ databases">
        <title>First Annotated Genome of the Yellow-green Alga Tribonema minus.</title>
        <authorList>
            <person name="Mahan K.M."/>
        </authorList>
    </citation>
    <scope>NUCLEOTIDE SEQUENCE</scope>
    <source>
        <strain evidence="2">UTEX B ZZ1240</strain>
    </source>
</reference>
<accession>A0A835Z7L2</accession>
<dbReference type="Proteomes" id="UP000664859">
    <property type="component" value="Unassembled WGS sequence"/>
</dbReference>
<dbReference type="AlphaFoldDB" id="A0A835Z7L2"/>
<evidence type="ECO:0000313" key="2">
    <source>
        <dbReference type="EMBL" id="KAG5184834.1"/>
    </source>
</evidence>
<feature type="compositionally biased region" description="Gly residues" evidence="1">
    <location>
        <begin position="1047"/>
        <end position="1057"/>
    </location>
</feature>
<feature type="region of interest" description="Disordered" evidence="1">
    <location>
        <begin position="473"/>
        <end position="512"/>
    </location>
</feature>
<dbReference type="EMBL" id="JAFCMP010000148">
    <property type="protein sequence ID" value="KAG5184834.1"/>
    <property type="molecule type" value="Genomic_DNA"/>
</dbReference>
<proteinExistence type="predicted"/>
<dbReference type="OrthoDB" id="197011at2759"/>
<evidence type="ECO:0000313" key="3">
    <source>
        <dbReference type="Proteomes" id="UP000664859"/>
    </source>
</evidence>
<feature type="region of interest" description="Disordered" evidence="1">
    <location>
        <begin position="328"/>
        <end position="382"/>
    </location>
</feature>
<feature type="compositionally biased region" description="Gly residues" evidence="1">
    <location>
        <begin position="768"/>
        <end position="784"/>
    </location>
</feature>
<feature type="region of interest" description="Disordered" evidence="1">
    <location>
        <begin position="1042"/>
        <end position="1062"/>
    </location>
</feature>
<keyword evidence="3" id="KW-1185">Reference proteome</keyword>
<feature type="compositionally biased region" description="Basic and acidic residues" evidence="1">
    <location>
        <begin position="1115"/>
        <end position="1128"/>
    </location>
</feature>
<gene>
    <name evidence="2" type="ORF">JKP88DRAFT_289626</name>
</gene>
<feature type="region of interest" description="Disordered" evidence="1">
    <location>
        <begin position="527"/>
        <end position="547"/>
    </location>
</feature>
<feature type="compositionally biased region" description="Gly residues" evidence="1">
    <location>
        <begin position="834"/>
        <end position="846"/>
    </location>
</feature>
<feature type="region of interest" description="Disordered" evidence="1">
    <location>
        <begin position="1"/>
        <end position="21"/>
    </location>
</feature>
<feature type="compositionally biased region" description="Low complexity" evidence="1">
    <location>
        <begin position="368"/>
        <end position="380"/>
    </location>
</feature>
<organism evidence="2 3">
    <name type="scientific">Tribonema minus</name>
    <dbReference type="NCBI Taxonomy" id="303371"/>
    <lineage>
        <taxon>Eukaryota</taxon>
        <taxon>Sar</taxon>
        <taxon>Stramenopiles</taxon>
        <taxon>Ochrophyta</taxon>
        <taxon>PX clade</taxon>
        <taxon>Xanthophyceae</taxon>
        <taxon>Tribonematales</taxon>
        <taxon>Tribonemataceae</taxon>
        <taxon>Tribonema</taxon>
    </lineage>
</organism>
<evidence type="ECO:0000256" key="1">
    <source>
        <dbReference type="SAM" id="MobiDB-lite"/>
    </source>
</evidence>
<feature type="region of interest" description="Disordered" evidence="1">
    <location>
        <begin position="1085"/>
        <end position="1181"/>
    </location>
</feature>
<feature type="region of interest" description="Disordered" evidence="1">
    <location>
        <begin position="829"/>
        <end position="849"/>
    </location>
</feature>